<dbReference type="EMBL" id="KV417924">
    <property type="protein sequence ID" value="KZP04412.1"/>
    <property type="molecule type" value="Genomic_DNA"/>
</dbReference>
<organism evidence="1 2">
    <name type="scientific">Athelia psychrophila</name>
    <dbReference type="NCBI Taxonomy" id="1759441"/>
    <lineage>
        <taxon>Eukaryota</taxon>
        <taxon>Fungi</taxon>
        <taxon>Dikarya</taxon>
        <taxon>Basidiomycota</taxon>
        <taxon>Agaricomycotina</taxon>
        <taxon>Agaricomycetes</taxon>
        <taxon>Agaricomycetidae</taxon>
        <taxon>Atheliales</taxon>
        <taxon>Atheliaceae</taxon>
        <taxon>Athelia</taxon>
    </lineage>
</organism>
<proteinExistence type="predicted"/>
<dbReference type="AlphaFoldDB" id="A0A167UXH2"/>
<evidence type="ECO:0000313" key="1">
    <source>
        <dbReference type="EMBL" id="KZP04412.1"/>
    </source>
</evidence>
<accession>A0A167UXH2</accession>
<dbReference type="Proteomes" id="UP000076532">
    <property type="component" value="Unassembled WGS sequence"/>
</dbReference>
<name>A0A167UXH2_9AGAM</name>
<reference evidence="1 2" key="1">
    <citation type="journal article" date="2016" name="Mol. Biol. Evol.">
        <title>Comparative Genomics of Early-Diverging Mushroom-Forming Fungi Provides Insights into the Origins of Lignocellulose Decay Capabilities.</title>
        <authorList>
            <person name="Nagy L.G."/>
            <person name="Riley R."/>
            <person name="Tritt A."/>
            <person name="Adam C."/>
            <person name="Daum C."/>
            <person name="Floudas D."/>
            <person name="Sun H."/>
            <person name="Yadav J.S."/>
            <person name="Pangilinan J."/>
            <person name="Larsson K.H."/>
            <person name="Matsuura K."/>
            <person name="Barry K."/>
            <person name="Labutti K."/>
            <person name="Kuo R."/>
            <person name="Ohm R.A."/>
            <person name="Bhattacharya S.S."/>
            <person name="Shirouzu T."/>
            <person name="Yoshinaga Y."/>
            <person name="Martin F.M."/>
            <person name="Grigoriev I.V."/>
            <person name="Hibbett D.S."/>
        </authorList>
    </citation>
    <scope>NUCLEOTIDE SEQUENCE [LARGE SCALE GENOMIC DNA]</scope>
    <source>
        <strain evidence="1 2">CBS 109695</strain>
    </source>
</reference>
<sequence length="137" mass="15084">MILSFFNCATRSFAGKLKKFMLSAAWQYFSSKLVPFFGHRHFSGQPPKGRGETGVEDAYSINGAMETRVDATAWITKIEPQNSFRVRPRSVSRSSENLEVLCGNCATVLNPKLVTGTCVQGRIALAQSLFKGVDLFG</sequence>
<evidence type="ECO:0000313" key="2">
    <source>
        <dbReference type="Proteomes" id="UP000076532"/>
    </source>
</evidence>
<protein>
    <submittedName>
        <fullName evidence="1">Uncharacterized protein</fullName>
    </submittedName>
</protein>
<keyword evidence="2" id="KW-1185">Reference proteome</keyword>
<gene>
    <name evidence="1" type="ORF">FIBSPDRAFT_904291</name>
</gene>